<name>A0ABD5NR02_9EURY</name>
<organism evidence="1 2">
    <name type="scientific">Halovivax cerinus</name>
    <dbReference type="NCBI Taxonomy" id="1487865"/>
    <lineage>
        <taxon>Archaea</taxon>
        <taxon>Methanobacteriati</taxon>
        <taxon>Methanobacteriota</taxon>
        <taxon>Stenosarchaea group</taxon>
        <taxon>Halobacteria</taxon>
        <taxon>Halobacteriales</taxon>
        <taxon>Natrialbaceae</taxon>
        <taxon>Halovivax</taxon>
    </lineage>
</organism>
<keyword evidence="2" id="KW-1185">Reference proteome</keyword>
<dbReference type="RefSeq" id="WP_256532947.1">
    <property type="nucleotide sequence ID" value="NZ_CP101824.1"/>
</dbReference>
<dbReference type="AlphaFoldDB" id="A0ABD5NR02"/>
<dbReference type="InterPro" id="IPR007152">
    <property type="entry name" value="DUF354"/>
</dbReference>
<comment type="caution">
    <text evidence="1">The sequence shown here is derived from an EMBL/GenBank/DDBJ whole genome shotgun (WGS) entry which is preliminary data.</text>
</comment>
<dbReference type="PANTHER" id="PTHR39662:SF1">
    <property type="entry name" value="DUF354 DOMAIN-CONTAINING PROTEIN"/>
    <property type="match status" value="1"/>
</dbReference>
<dbReference type="Proteomes" id="UP001595846">
    <property type="component" value="Unassembled WGS sequence"/>
</dbReference>
<reference evidence="1 2" key="1">
    <citation type="journal article" date="2019" name="Int. J. Syst. Evol. Microbiol.">
        <title>The Global Catalogue of Microorganisms (GCM) 10K type strain sequencing project: providing services to taxonomists for standard genome sequencing and annotation.</title>
        <authorList>
            <consortium name="The Broad Institute Genomics Platform"/>
            <consortium name="The Broad Institute Genome Sequencing Center for Infectious Disease"/>
            <person name="Wu L."/>
            <person name="Ma J."/>
        </authorList>
    </citation>
    <scope>NUCLEOTIDE SEQUENCE [LARGE SCALE GENOMIC DNA]</scope>
    <source>
        <strain evidence="1 2">IBRC-M 10256</strain>
    </source>
</reference>
<dbReference type="PIRSF" id="PIRSF005357">
    <property type="entry name" value="UCP005357"/>
    <property type="match status" value="1"/>
</dbReference>
<evidence type="ECO:0000313" key="1">
    <source>
        <dbReference type="EMBL" id="MFC3959431.1"/>
    </source>
</evidence>
<accession>A0ABD5NR02</accession>
<proteinExistence type="predicted"/>
<dbReference type="GeneID" id="73902055"/>
<evidence type="ECO:0000313" key="2">
    <source>
        <dbReference type="Proteomes" id="UP001595846"/>
    </source>
</evidence>
<dbReference type="PANTHER" id="PTHR39662">
    <property type="entry name" value="DUF354 DOMAIN-CONTAINING PROTEIN-RELATED"/>
    <property type="match status" value="1"/>
</dbReference>
<dbReference type="EMBL" id="JBHSAQ010000013">
    <property type="protein sequence ID" value="MFC3959431.1"/>
    <property type="molecule type" value="Genomic_DNA"/>
</dbReference>
<dbReference type="SUPFAM" id="SSF53756">
    <property type="entry name" value="UDP-Glycosyltransferase/glycogen phosphorylase"/>
    <property type="match status" value="1"/>
</dbReference>
<dbReference type="Pfam" id="PF04007">
    <property type="entry name" value="DUF354"/>
    <property type="match status" value="1"/>
</dbReference>
<protein>
    <submittedName>
        <fullName evidence="1">DUF354 domain-containing protein</fullName>
    </submittedName>
</protein>
<sequence>MRVLVQLTHPAHVHFFRPYVELAADRGHAVRVLALEKEMSLELLDAYGIEYEVACEPADRDLFRIRDQARLTRATYRAARDFDPDVLAAIGGTSVAHVSTLVRGRSLVFYDTEHATLQNAITYPFVDRLCTPACYRDDVGANQVRYRGFQELAYLHPNRFSPDPSIREAAGLDPGERFVVLRLVGWDAVHDVGSGGFADVSDVVSALEATGVRVLITSEAPLPPDVRDRRVSIPPHRIHHLLWAADAFVGESPTMATESAVLGTPAVYVSNLRLGYTDELEREYDLVATFSGPHRQERALSHAVSLLDGYDASVWDARRERLLDETVDTTAFLVDHIETEGARV</sequence>
<gene>
    <name evidence="1" type="ORF">ACFOUR_13795</name>
</gene>